<dbReference type="PANTHER" id="PTHR43471">
    <property type="entry name" value="ABC TRANSPORTER PERMEASE"/>
    <property type="match status" value="1"/>
</dbReference>
<dbReference type="EMBL" id="CP062941">
    <property type="protein sequence ID" value="QOL50144.1"/>
    <property type="molecule type" value="Genomic_DNA"/>
</dbReference>
<dbReference type="PANTHER" id="PTHR43471:SF3">
    <property type="entry name" value="ABC TRANSPORTER PERMEASE PROTEIN NATB"/>
    <property type="match status" value="1"/>
</dbReference>
<dbReference type="GO" id="GO:0016020">
    <property type="term" value="C:membrane"/>
    <property type="evidence" value="ECO:0007669"/>
    <property type="project" value="UniProtKB-SubCell"/>
</dbReference>
<keyword evidence="3 5" id="KW-1133">Transmembrane helix</keyword>
<evidence type="ECO:0000256" key="1">
    <source>
        <dbReference type="ARBA" id="ARBA00004141"/>
    </source>
</evidence>
<organism evidence="7 8">
    <name type="scientific">Massilia litorea</name>
    <dbReference type="NCBI Taxonomy" id="2769491"/>
    <lineage>
        <taxon>Bacteria</taxon>
        <taxon>Pseudomonadati</taxon>
        <taxon>Pseudomonadota</taxon>
        <taxon>Betaproteobacteria</taxon>
        <taxon>Burkholderiales</taxon>
        <taxon>Oxalobacteraceae</taxon>
        <taxon>Telluria group</taxon>
        <taxon>Massilia</taxon>
    </lineage>
</organism>
<feature type="transmembrane region" description="Helical" evidence="5">
    <location>
        <begin position="277"/>
        <end position="300"/>
    </location>
</feature>
<feature type="transmembrane region" description="Helical" evidence="5">
    <location>
        <begin position="359"/>
        <end position="383"/>
    </location>
</feature>
<feature type="transmembrane region" description="Helical" evidence="5">
    <location>
        <begin position="236"/>
        <end position="257"/>
    </location>
</feature>
<proteinExistence type="predicted"/>
<reference evidence="7 8" key="1">
    <citation type="submission" date="2020-10" db="EMBL/GenBank/DDBJ databases">
        <title>Genome sequencing of Massilia sp. LPB0304.</title>
        <authorList>
            <person name="Kim J."/>
        </authorList>
    </citation>
    <scope>NUCLEOTIDE SEQUENCE [LARGE SCALE GENOMIC DNA]</scope>
    <source>
        <strain evidence="7 8">LPB0304</strain>
    </source>
</reference>
<evidence type="ECO:0000259" key="6">
    <source>
        <dbReference type="Pfam" id="PF12698"/>
    </source>
</evidence>
<dbReference type="Pfam" id="PF12698">
    <property type="entry name" value="ABC2_membrane_3"/>
    <property type="match status" value="1"/>
</dbReference>
<feature type="transmembrane region" description="Helical" evidence="5">
    <location>
        <begin position="312"/>
        <end position="339"/>
    </location>
</feature>
<evidence type="ECO:0000256" key="3">
    <source>
        <dbReference type="ARBA" id="ARBA00022989"/>
    </source>
</evidence>
<gene>
    <name evidence="7" type="ORF">LPB04_02115</name>
</gene>
<feature type="transmembrane region" description="Helical" evidence="5">
    <location>
        <begin position="21"/>
        <end position="41"/>
    </location>
</feature>
<accession>A0A7L9U569</accession>
<feature type="domain" description="ABC-2 type transporter transmembrane" evidence="6">
    <location>
        <begin position="28"/>
        <end position="372"/>
    </location>
</feature>
<evidence type="ECO:0000256" key="5">
    <source>
        <dbReference type="SAM" id="Phobius"/>
    </source>
</evidence>
<evidence type="ECO:0000313" key="7">
    <source>
        <dbReference type="EMBL" id="QOL50144.1"/>
    </source>
</evidence>
<evidence type="ECO:0000256" key="4">
    <source>
        <dbReference type="ARBA" id="ARBA00023136"/>
    </source>
</evidence>
<dbReference type="InterPro" id="IPR013525">
    <property type="entry name" value="ABC2_TM"/>
</dbReference>
<dbReference type="RefSeq" id="WP_193687163.1">
    <property type="nucleotide sequence ID" value="NZ_CP062941.1"/>
</dbReference>
<dbReference type="Proteomes" id="UP000593875">
    <property type="component" value="Chromosome"/>
</dbReference>
<evidence type="ECO:0000256" key="2">
    <source>
        <dbReference type="ARBA" id="ARBA00022692"/>
    </source>
</evidence>
<dbReference type="AlphaFoldDB" id="A0A7L9U569"/>
<dbReference type="GO" id="GO:0140359">
    <property type="term" value="F:ABC-type transporter activity"/>
    <property type="evidence" value="ECO:0007669"/>
    <property type="project" value="InterPro"/>
</dbReference>
<comment type="subcellular location">
    <subcellularLocation>
        <location evidence="1">Membrane</location>
        <topology evidence="1">Multi-pass membrane protein</topology>
    </subcellularLocation>
</comment>
<evidence type="ECO:0000313" key="8">
    <source>
        <dbReference type="Proteomes" id="UP000593875"/>
    </source>
</evidence>
<dbReference type="KEGG" id="mlir:LPB04_02115"/>
<feature type="transmembrane region" description="Helical" evidence="5">
    <location>
        <begin position="185"/>
        <end position="206"/>
    </location>
</feature>
<name>A0A7L9U569_9BURK</name>
<protein>
    <submittedName>
        <fullName evidence="7">ABC transporter permease</fullName>
    </submittedName>
</protein>
<keyword evidence="2 5" id="KW-0812">Transmembrane</keyword>
<keyword evidence="8" id="KW-1185">Reference proteome</keyword>
<keyword evidence="4 5" id="KW-0472">Membrane</keyword>
<sequence length="394" mass="43267">MKPPFFIIFLKELRETLREKRTVGLLVLFTLMYPVMFGVLIQQLIDRATRSEREGIELAVIGSSKAPTLMAQLKQKNITVRDTPPMEEQAIQDLLQKGKVAGVLRLSDKFADNYTAMRPARIELWYDSAAEKNAQRREVEDVLEAYGANVASARLLAHGVSPATLAPIQVQRYDTGTNASRSAGLIGGMLSMLFFPAFFCGMAAAIDSTAGERERRSMEVLMAQPARAWEIVTGKWLMAGFLAVSGLTLELLLAHGVLSWLPLEELGMSWSLNWGDIALVCLVSLPLALLAAALQIALAMNAKSFKEAQSTLSIVLLLPMVPGVVVSMMDLKTSLWMYAVPMLSNQTLLREMAKGVEVGLLPFLLTFFSAALPALAIVAFAGWRMKSERYVLAV</sequence>